<evidence type="ECO:0000313" key="16">
    <source>
        <dbReference type="Proteomes" id="UP001391051"/>
    </source>
</evidence>
<dbReference type="GeneID" id="92084259"/>
<feature type="transmembrane region" description="Helical" evidence="14">
    <location>
        <begin position="195"/>
        <end position="216"/>
    </location>
</feature>
<keyword evidence="14" id="KW-0256">Endoplasmic reticulum</keyword>
<feature type="transmembrane region" description="Helical" evidence="14">
    <location>
        <begin position="162"/>
        <end position="183"/>
    </location>
</feature>
<keyword evidence="12 14" id="KW-0456">Lyase</keyword>
<comment type="similarity">
    <text evidence="3 14">Belongs to the very long-chain fatty acids dehydratase HACD family.</text>
</comment>
<dbReference type="EC" id="4.2.1.134" evidence="4 14"/>
<comment type="caution">
    <text evidence="15">The sequence shown here is derived from an EMBL/GenBank/DDBJ whole genome shotgun (WGS) entry which is preliminary data.</text>
</comment>
<accession>A0ABR1PUK1</accession>
<keyword evidence="7 14" id="KW-0276">Fatty acid metabolism</keyword>
<sequence>MALINATTKKWIYLITYNAVSFLLWTLVTLRTVSFLALGPDTDEYDEPAAGTLYRQLPFPLLAFTQTLAFLEVAHAALGLVGASAATTALQIGGKNLVVWTVMARFPDLFLGADDDKAGGQAGFLGCVLAWGGSEMIRYAFFVGQLLRGEPFGWIKWLRYNAFLVLYPAGLVSEAWLVYLALAQGAADVGPVYRGYLFLGLLTYLPAGPYLFTHMLKQRRRAVQRRR</sequence>
<dbReference type="EMBL" id="JAQQWE010000010">
    <property type="protein sequence ID" value="KAK7938107.1"/>
    <property type="molecule type" value="Genomic_DNA"/>
</dbReference>
<feature type="transmembrane region" description="Helical" evidence="14">
    <location>
        <begin position="12"/>
        <end position="39"/>
    </location>
</feature>
<dbReference type="PANTHER" id="PTHR11035">
    <property type="entry name" value="VERY-LONG-CHAIN (3R)-3-HYDROXYACYL-COA DEHYDRATASE"/>
    <property type="match status" value="1"/>
</dbReference>
<comment type="catalytic activity">
    <reaction evidence="13 14">
        <text>a very-long-chain (3R)-3-hydroxyacyl-CoA = a very-long-chain (2E)-enoyl-CoA + H2O</text>
        <dbReference type="Rhea" id="RHEA:45812"/>
        <dbReference type="ChEBI" id="CHEBI:15377"/>
        <dbReference type="ChEBI" id="CHEBI:83728"/>
        <dbReference type="ChEBI" id="CHEBI:85440"/>
        <dbReference type="EC" id="4.2.1.134"/>
    </reaction>
</comment>
<keyword evidence="8 14" id="KW-1133">Transmembrane helix</keyword>
<evidence type="ECO:0000256" key="11">
    <source>
        <dbReference type="ARBA" id="ARBA00023160"/>
    </source>
</evidence>
<comment type="subcellular location">
    <subcellularLocation>
        <location evidence="14">Endoplasmic reticulum membrane</location>
        <topology evidence="14">Multi-pass membrane protein</topology>
    </subcellularLocation>
    <subcellularLocation>
        <location evidence="1">Membrane</location>
        <topology evidence="1">Multi-pass membrane protein</topology>
    </subcellularLocation>
</comment>
<evidence type="ECO:0000256" key="8">
    <source>
        <dbReference type="ARBA" id="ARBA00022989"/>
    </source>
</evidence>
<comment type="caution">
    <text evidence="14">Lacks conserved residue(s) required for the propagation of feature annotation.</text>
</comment>
<dbReference type="Proteomes" id="UP001391051">
    <property type="component" value="Unassembled WGS sequence"/>
</dbReference>
<proteinExistence type="inferred from homology"/>
<keyword evidence="10 14" id="KW-0472">Membrane</keyword>
<keyword evidence="16" id="KW-1185">Reference proteome</keyword>
<evidence type="ECO:0000256" key="4">
    <source>
        <dbReference type="ARBA" id="ARBA00013122"/>
    </source>
</evidence>
<evidence type="ECO:0000256" key="12">
    <source>
        <dbReference type="ARBA" id="ARBA00023239"/>
    </source>
</evidence>
<evidence type="ECO:0000256" key="13">
    <source>
        <dbReference type="ARBA" id="ARBA00036671"/>
    </source>
</evidence>
<evidence type="ECO:0000256" key="5">
    <source>
        <dbReference type="ARBA" id="ARBA00022516"/>
    </source>
</evidence>
<evidence type="ECO:0000313" key="15">
    <source>
        <dbReference type="EMBL" id="KAK7938107.1"/>
    </source>
</evidence>
<name>A0ABR1PUK1_9PEZI</name>
<dbReference type="RefSeq" id="XP_066693435.1">
    <property type="nucleotide sequence ID" value="XM_066851197.1"/>
</dbReference>
<evidence type="ECO:0000256" key="1">
    <source>
        <dbReference type="ARBA" id="ARBA00004141"/>
    </source>
</evidence>
<comment type="pathway">
    <text evidence="2 14">Lipid metabolism; fatty acid biosynthesis.</text>
</comment>
<evidence type="ECO:0000256" key="6">
    <source>
        <dbReference type="ARBA" id="ARBA00022692"/>
    </source>
</evidence>
<evidence type="ECO:0000256" key="14">
    <source>
        <dbReference type="RuleBase" id="RU363109"/>
    </source>
</evidence>
<dbReference type="InterPro" id="IPR007482">
    <property type="entry name" value="Tyr_Pase-like_PTPLA"/>
</dbReference>
<comment type="function">
    <text evidence="14">Catalyzes the third of the four reactions of the long-chain fatty acids elongation cycle. This endoplasmic reticulum-bound enzymatic process, allows the addition of two carbons to the chain of long- and very long-chain fatty acids/VLCFAs per cycle. This enzyme catalyzes the dehydration of the 3-hydroxyacyl-CoA intermediate into trans-2,3-enoyl-CoA, within each cycle of fatty acid elongation. Thereby, it participates to the production of VLCFAs of different chain lengths that are involved in multiple biological processes as precursors of membrane lipids and lipid mediators.</text>
</comment>
<evidence type="ECO:0000256" key="2">
    <source>
        <dbReference type="ARBA" id="ARBA00005194"/>
    </source>
</evidence>
<evidence type="ECO:0000256" key="7">
    <source>
        <dbReference type="ARBA" id="ARBA00022832"/>
    </source>
</evidence>
<organism evidence="15 16">
    <name type="scientific">Apiospora aurea</name>
    <dbReference type="NCBI Taxonomy" id="335848"/>
    <lineage>
        <taxon>Eukaryota</taxon>
        <taxon>Fungi</taxon>
        <taxon>Dikarya</taxon>
        <taxon>Ascomycota</taxon>
        <taxon>Pezizomycotina</taxon>
        <taxon>Sordariomycetes</taxon>
        <taxon>Xylariomycetidae</taxon>
        <taxon>Amphisphaeriales</taxon>
        <taxon>Apiosporaceae</taxon>
        <taxon>Apiospora</taxon>
    </lineage>
</organism>
<reference evidence="15 16" key="1">
    <citation type="submission" date="2023-01" db="EMBL/GenBank/DDBJ databases">
        <title>Analysis of 21 Apiospora genomes using comparative genomics revels a genus with tremendous synthesis potential of carbohydrate active enzymes and secondary metabolites.</title>
        <authorList>
            <person name="Sorensen T."/>
        </authorList>
    </citation>
    <scope>NUCLEOTIDE SEQUENCE [LARGE SCALE GENOMIC DNA]</scope>
    <source>
        <strain evidence="15 16">CBS 24483</strain>
    </source>
</reference>
<protein>
    <recommendedName>
        <fullName evidence="4 14">Very-long-chain (3R)-3-hydroxyacyl-CoA dehydratase</fullName>
        <ecNumber evidence="4 14">4.2.1.134</ecNumber>
    </recommendedName>
</protein>
<evidence type="ECO:0000256" key="3">
    <source>
        <dbReference type="ARBA" id="ARBA00007811"/>
    </source>
</evidence>
<evidence type="ECO:0000256" key="10">
    <source>
        <dbReference type="ARBA" id="ARBA00023136"/>
    </source>
</evidence>
<keyword evidence="5 14" id="KW-0444">Lipid biosynthesis</keyword>
<dbReference type="PANTHER" id="PTHR11035:SF3">
    <property type="entry name" value="VERY-LONG-CHAIN (3R)-3-HYDROXYACYL-COA DEHYDRATASE"/>
    <property type="match status" value="1"/>
</dbReference>
<keyword evidence="6 14" id="KW-0812">Transmembrane</keyword>
<dbReference type="Pfam" id="PF04387">
    <property type="entry name" value="PTPLA"/>
    <property type="match status" value="1"/>
</dbReference>
<keyword evidence="11 14" id="KW-0275">Fatty acid biosynthesis</keyword>
<keyword evidence="9 14" id="KW-0443">Lipid metabolism</keyword>
<evidence type="ECO:0000256" key="9">
    <source>
        <dbReference type="ARBA" id="ARBA00023098"/>
    </source>
</evidence>
<gene>
    <name evidence="15" type="ORF">PG986_014975</name>
</gene>